<feature type="compositionally biased region" description="Polar residues" evidence="1">
    <location>
        <begin position="303"/>
        <end position="319"/>
    </location>
</feature>
<feature type="compositionally biased region" description="Polar residues" evidence="1">
    <location>
        <begin position="125"/>
        <end position="134"/>
    </location>
</feature>
<dbReference type="Proteomes" id="UP000827284">
    <property type="component" value="Unassembled WGS sequence"/>
</dbReference>
<proteinExistence type="predicted"/>
<organism evidence="2 3">
    <name type="scientific">Entomortierella parvispora</name>
    <dbReference type="NCBI Taxonomy" id="205924"/>
    <lineage>
        <taxon>Eukaryota</taxon>
        <taxon>Fungi</taxon>
        <taxon>Fungi incertae sedis</taxon>
        <taxon>Mucoromycota</taxon>
        <taxon>Mortierellomycotina</taxon>
        <taxon>Mortierellomycetes</taxon>
        <taxon>Mortierellales</taxon>
        <taxon>Mortierellaceae</taxon>
        <taxon>Entomortierella</taxon>
    </lineage>
</organism>
<feature type="compositionally biased region" description="Polar residues" evidence="1">
    <location>
        <begin position="94"/>
        <end position="113"/>
    </location>
</feature>
<reference evidence="2" key="1">
    <citation type="submission" date="2021-11" db="EMBL/GenBank/DDBJ databases">
        <authorList>
            <person name="Herlambang A."/>
            <person name="Guo Y."/>
            <person name="Takashima Y."/>
            <person name="Nishizawa T."/>
        </authorList>
    </citation>
    <scope>NUCLEOTIDE SEQUENCE</scope>
    <source>
        <strain evidence="2">E1425</strain>
    </source>
</reference>
<accession>A0A9P3HJY7</accession>
<feature type="region of interest" description="Disordered" evidence="1">
    <location>
        <begin position="252"/>
        <end position="356"/>
    </location>
</feature>
<feature type="region of interest" description="Disordered" evidence="1">
    <location>
        <begin position="470"/>
        <end position="502"/>
    </location>
</feature>
<protein>
    <submittedName>
        <fullName evidence="2">Uncharacterized protein</fullName>
    </submittedName>
</protein>
<reference evidence="2" key="2">
    <citation type="journal article" date="2022" name="Microbiol. Resour. Announc.">
        <title>Whole-Genome Sequence of Entomortierella parvispora E1425, a Mucoromycotan Fungus Associated with Burkholderiaceae-Related Endosymbiotic Bacteria.</title>
        <authorList>
            <person name="Herlambang A."/>
            <person name="Guo Y."/>
            <person name="Takashima Y."/>
            <person name="Narisawa K."/>
            <person name="Ohta H."/>
            <person name="Nishizawa T."/>
        </authorList>
    </citation>
    <scope>NUCLEOTIDE SEQUENCE</scope>
    <source>
        <strain evidence="2">E1425</strain>
    </source>
</reference>
<dbReference type="OrthoDB" id="2397368at2759"/>
<feature type="compositionally biased region" description="Basic and acidic residues" evidence="1">
    <location>
        <begin position="114"/>
        <end position="124"/>
    </location>
</feature>
<dbReference type="AlphaFoldDB" id="A0A9P3HJY7"/>
<sequence>MDTQHVLNPWNAQQLHAKEPVLHLDQHSIEQDHEGNQLDDYYKFTTQDYAEDLNRLHSRRQAHMRSWSYEETIAASDRDDTDSDSEGHKRPIEPTSSRIREQNASQEDLASSEQTHEEDHDRSDLTASSATLVETSVVGRNPCDSGIGMEGDVLEHLVQKLQSEVADTRAIVFDLESRLNAAEHSNKHIVEELKTLLADAEGTLVGSDDSDSGDSVAVSSKHGGEEDSNVVYNRICNALQTLITEAQSALVRKTSLTPPSQDRESSLPPLHRRLRLRSGQRPDVSVNDSTLFLEDAVTHRPESSNSASGRTSRRSSWAPSRTDRFLRPPTIITHSSPSPLSSPRISGHHTHSKSFSRMIWKEKQQEQYERYRRSCDMISFELQTLLDDSLIDSDIGEAAEELLLTPPVVKPAALFGTWSLDRAGLRLTRFGGDNRKPVTAAPTISKAERVQRKYQAQVLGSQVRAARRRREELELSSSMDRHRRRDQSVESNRHFKNQGVGPSPSQNILVQLYRLWKQSWLRTRIMHVLTGSLEMMLIVWVVYKLSEISLGWMGVRLLTNNMNHGPQEWLAYIYGYRDSAGASAAKELYRKIRQEGLAQRMRQAMRERESEALMVDYIKAETAPGMPTRHFSSRGMVWGPAGNALARIVSGVVLAYLTDRAKGLSRKL</sequence>
<evidence type="ECO:0000313" key="3">
    <source>
        <dbReference type="Proteomes" id="UP000827284"/>
    </source>
</evidence>
<feature type="region of interest" description="Disordered" evidence="1">
    <location>
        <begin position="73"/>
        <end position="138"/>
    </location>
</feature>
<evidence type="ECO:0000256" key="1">
    <source>
        <dbReference type="SAM" id="MobiDB-lite"/>
    </source>
</evidence>
<evidence type="ECO:0000313" key="2">
    <source>
        <dbReference type="EMBL" id="GJJ77908.1"/>
    </source>
</evidence>
<keyword evidence="3" id="KW-1185">Reference proteome</keyword>
<feature type="region of interest" description="Disordered" evidence="1">
    <location>
        <begin position="204"/>
        <end position="224"/>
    </location>
</feature>
<feature type="compositionally biased region" description="Low complexity" evidence="1">
    <location>
        <begin position="327"/>
        <end position="345"/>
    </location>
</feature>
<gene>
    <name evidence="2" type="ORF">EMPS_10267</name>
</gene>
<comment type="caution">
    <text evidence="2">The sequence shown here is derived from an EMBL/GenBank/DDBJ whole genome shotgun (WGS) entry which is preliminary data.</text>
</comment>
<name>A0A9P3HJY7_9FUNG</name>
<dbReference type="EMBL" id="BQFW01000014">
    <property type="protein sequence ID" value="GJJ77908.1"/>
    <property type="molecule type" value="Genomic_DNA"/>
</dbReference>